<dbReference type="GO" id="GO:0006355">
    <property type="term" value="P:regulation of DNA-templated transcription"/>
    <property type="evidence" value="ECO:0007669"/>
    <property type="project" value="InterPro"/>
</dbReference>
<dbReference type="EMBL" id="ML002220">
    <property type="protein sequence ID" value="RKP40199.1"/>
    <property type="molecule type" value="Genomic_DNA"/>
</dbReference>
<evidence type="ECO:0000256" key="10">
    <source>
        <dbReference type="SAM" id="MobiDB-lite"/>
    </source>
</evidence>
<sequence>MLPIDDYEVSRQKQIKANQEMLAALGLGGPTLTFKTPASKTGTRALKRSFSDMVPRRSERRISSGQDTNYNPVASDDEDHYMEPSNPRKIRRMGSINSALQKNRNKSVFVRNGRVYDGINGESCHQCRQKTTDKKIRPHGSDSLGTRLRILLGSILVPLYGDGPSDPSTWVCPKCRLVCNCSFCRKLPNNIPTIPPRGSPFRKSFRRFSSIPDVPNMPLPICRTYSLRVKRSVPSYSDGDDPDDSLSESSGSMISTSTNTSSRYTPRAKLEYWAAQISKELPKHEVYVLVAAPAQNLCMEV</sequence>
<organism evidence="12 13">
    <name type="scientific">Dimargaris cristalligena</name>
    <dbReference type="NCBI Taxonomy" id="215637"/>
    <lineage>
        <taxon>Eukaryota</taxon>
        <taxon>Fungi</taxon>
        <taxon>Fungi incertae sedis</taxon>
        <taxon>Zoopagomycota</taxon>
        <taxon>Kickxellomycotina</taxon>
        <taxon>Dimargaritomycetes</taxon>
        <taxon>Dimargaritales</taxon>
        <taxon>Dimargaritaceae</taxon>
        <taxon>Dimargaris</taxon>
    </lineage>
</organism>
<dbReference type="GO" id="GO:0005634">
    <property type="term" value="C:nucleus"/>
    <property type="evidence" value="ECO:0007669"/>
    <property type="project" value="UniProtKB-SubCell"/>
</dbReference>
<keyword evidence="6" id="KW-0832">Ubl conjugation</keyword>
<evidence type="ECO:0000256" key="6">
    <source>
        <dbReference type="ARBA" id="ARBA00022843"/>
    </source>
</evidence>
<evidence type="ECO:0000256" key="2">
    <source>
        <dbReference type="ARBA" id="ARBA00004496"/>
    </source>
</evidence>
<evidence type="ECO:0000256" key="8">
    <source>
        <dbReference type="ARBA" id="ARBA00023163"/>
    </source>
</evidence>
<reference evidence="13" key="1">
    <citation type="journal article" date="2018" name="Nat. Microbiol.">
        <title>Leveraging single-cell genomics to expand the fungal tree of life.</title>
        <authorList>
            <person name="Ahrendt S.R."/>
            <person name="Quandt C.A."/>
            <person name="Ciobanu D."/>
            <person name="Clum A."/>
            <person name="Salamov A."/>
            <person name="Andreopoulos B."/>
            <person name="Cheng J.F."/>
            <person name="Woyke T."/>
            <person name="Pelin A."/>
            <person name="Henrissat B."/>
            <person name="Reynolds N.K."/>
            <person name="Benny G.L."/>
            <person name="Smith M.E."/>
            <person name="James T.Y."/>
            <person name="Grigoriev I.V."/>
        </authorList>
    </citation>
    <scope>NUCLEOTIDE SEQUENCE [LARGE SCALE GENOMIC DNA]</scope>
    <source>
        <strain evidence="13">RSA 468</strain>
    </source>
</reference>
<evidence type="ECO:0000313" key="12">
    <source>
        <dbReference type="EMBL" id="RKP40199.1"/>
    </source>
</evidence>
<feature type="compositionally biased region" description="Polar residues" evidence="10">
    <location>
        <begin position="63"/>
        <end position="72"/>
    </location>
</feature>
<evidence type="ECO:0000259" key="11">
    <source>
        <dbReference type="Pfam" id="PF10497"/>
    </source>
</evidence>
<evidence type="ECO:0000256" key="1">
    <source>
        <dbReference type="ARBA" id="ARBA00004123"/>
    </source>
</evidence>
<evidence type="ECO:0000256" key="4">
    <source>
        <dbReference type="ARBA" id="ARBA00022499"/>
    </source>
</evidence>
<dbReference type="PANTHER" id="PTHR31169">
    <property type="entry name" value="OS05G0300700 PROTEIN"/>
    <property type="match status" value="1"/>
</dbReference>
<keyword evidence="4" id="KW-1017">Isopeptide bond</keyword>
<evidence type="ECO:0000313" key="13">
    <source>
        <dbReference type="Proteomes" id="UP000268162"/>
    </source>
</evidence>
<dbReference type="InterPro" id="IPR040221">
    <property type="entry name" value="CDCA7/CDA7L"/>
</dbReference>
<evidence type="ECO:0000256" key="7">
    <source>
        <dbReference type="ARBA" id="ARBA00023015"/>
    </source>
</evidence>
<accession>A0A4V1J5T7</accession>
<keyword evidence="9" id="KW-0539">Nucleus</keyword>
<proteinExistence type="predicted"/>
<protein>
    <recommendedName>
        <fullName evidence="11">Zinc-finger domain-containing protein</fullName>
    </recommendedName>
</protein>
<evidence type="ECO:0000256" key="3">
    <source>
        <dbReference type="ARBA" id="ARBA00022490"/>
    </source>
</evidence>
<dbReference type="AlphaFoldDB" id="A0A4V1J5T7"/>
<keyword evidence="7" id="KW-0805">Transcription regulation</keyword>
<feature type="region of interest" description="Disordered" evidence="10">
    <location>
        <begin position="57"/>
        <end position="89"/>
    </location>
</feature>
<feature type="compositionally biased region" description="Low complexity" evidence="10">
    <location>
        <begin position="247"/>
        <end position="261"/>
    </location>
</feature>
<keyword evidence="13" id="KW-1185">Reference proteome</keyword>
<dbReference type="Proteomes" id="UP000268162">
    <property type="component" value="Unassembled WGS sequence"/>
</dbReference>
<feature type="region of interest" description="Disordered" evidence="10">
    <location>
        <begin position="233"/>
        <end position="261"/>
    </location>
</feature>
<evidence type="ECO:0000256" key="9">
    <source>
        <dbReference type="ARBA" id="ARBA00023242"/>
    </source>
</evidence>
<dbReference type="InterPro" id="IPR018866">
    <property type="entry name" value="Znf-4CXXC_R1"/>
</dbReference>
<keyword evidence="5" id="KW-0597">Phosphoprotein</keyword>
<dbReference type="PANTHER" id="PTHR31169:SF8">
    <property type="entry name" value="ZINC-FINGER DOMAIN OF MONOAMINE-OXIDASE A REPRESSOR R1 PROTEIN"/>
    <property type="match status" value="1"/>
</dbReference>
<name>A0A4V1J5T7_9FUNG</name>
<feature type="domain" description="Zinc-finger" evidence="11">
    <location>
        <begin position="117"/>
        <end position="193"/>
    </location>
</feature>
<keyword evidence="8" id="KW-0804">Transcription</keyword>
<comment type="subcellular location">
    <subcellularLocation>
        <location evidence="2">Cytoplasm</location>
    </subcellularLocation>
    <subcellularLocation>
        <location evidence="1">Nucleus</location>
    </subcellularLocation>
</comment>
<dbReference type="Pfam" id="PF10497">
    <property type="entry name" value="zf-4CXXC_R1"/>
    <property type="match status" value="1"/>
</dbReference>
<dbReference type="STRING" id="215637.A0A4V1J5T7"/>
<keyword evidence="3" id="KW-0963">Cytoplasm</keyword>
<dbReference type="GO" id="GO:0005737">
    <property type="term" value="C:cytoplasm"/>
    <property type="evidence" value="ECO:0007669"/>
    <property type="project" value="UniProtKB-SubCell"/>
</dbReference>
<gene>
    <name evidence="12" type="ORF">BJ085DRAFT_37630</name>
</gene>
<evidence type="ECO:0000256" key="5">
    <source>
        <dbReference type="ARBA" id="ARBA00022553"/>
    </source>
</evidence>